<dbReference type="Proteomes" id="UP000005952">
    <property type="component" value="Chromosome"/>
</dbReference>
<proteinExistence type="predicted"/>
<evidence type="ECO:0000259" key="3">
    <source>
        <dbReference type="PROSITE" id="PS50111"/>
    </source>
</evidence>
<dbReference type="EMBL" id="CP005587">
    <property type="protein sequence ID" value="AGK56873.1"/>
    <property type="molecule type" value="Genomic_DNA"/>
</dbReference>
<dbReference type="InterPro" id="IPR004089">
    <property type="entry name" value="MCPsignal_dom"/>
</dbReference>
<feature type="domain" description="Methyl-accepting transducer" evidence="3">
    <location>
        <begin position="36"/>
        <end position="279"/>
    </location>
</feature>
<dbReference type="KEGG" id="hdt:HYPDE_25953"/>
<sequence>MPVSQFDPANIVAQFTPNPQDASTAAVPRASEIGDRAGRLGLEIADIAGIVEDLAGLNNHLRQTLENVVDSVDRSTETNNRIRTAVGDLRASADQTRLVLSKSSEQVSDTLATAIDNMQALGEGIIGITRSAEQARNTIAKVQEASAAIESISMETQMIAINAGVEAARASDAGRGFAVIAQSIKALANQVRKFSLENRTNLQELQGTLDQMLAVARHNSEWAQSAIEASNTAKGSTQQIQSLVSSVQQLTSGIEDLGDPVHSNATNSQQVGERVSDLVKVVGTADTQLGKTRKRSENILTISEDLMLFIAQAGFETKDSALILTCQNAAAEIKAVFERGLERGEITQDALFDEQYKPIPGTNPQQVTTRFTGYTDRVLPAIQEQVLASSSRIAFCAAVDRNGYLPTHNLAYSKPQGSDPSWNAANSRNRRIFNDRTGLRAGRNTQPFLLQTYRRDMGGGQHALMKDISAPIVIRGRHWGGFRMGLKP</sequence>
<dbReference type="PROSITE" id="PS50111">
    <property type="entry name" value="CHEMOTAXIS_TRANSDUC_2"/>
    <property type="match status" value="1"/>
</dbReference>
<dbReference type="Pfam" id="PF00015">
    <property type="entry name" value="MCPsignal"/>
    <property type="match status" value="1"/>
</dbReference>
<dbReference type="Gene3D" id="1.10.287.950">
    <property type="entry name" value="Methyl-accepting chemotaxis protein"/>
    <property type="match status" value="1"/>
</dbReference>
<evidence type="ECO:0000256" key="2">
    <source>
        <dbReference type="PROSITE-ProRule" id="PRU00284"/>
    </source>
</evidence>
<dbReference type="AlphaFoldDB" id="N0B1P5"/>
<accession>N0B1P5</accession>
<reference evidence="4 5" key="1">
    <citation type="journal article" date="2013" name="Genome Announc.">
        <title>Genome sequences for three denitrifying bacterial strains isolated from a uranium- and nitrate-contaminated subsurface environment.</title>
        <authorList>
            <person name="Venkatramanan R."/>
            <person name="Prakash O."/>
            <person name="Woyke T."/>
            <person name="Chain P."/>
            <person name="Goodwin L.A."/>
            <person name="Watson D."/>
            <person name="Brooks S."/>
            <person name="Kostka J.E."/>
            <person name="Green S.J."/>
        </authorList>
    </citation>
    <scope>NUCLEOTIDE SEQUENCE [LARGE SCALE GENOMIC DNA]</scope>
    <source>
        <strain evidence="4 5">1NES1</strain>
    </source>
</reference>
<gene>
    <name evidence="4" type="ORF">HYPDE_25953</name>
</gene>
<dbReference type="GO" id="GO:0016020">
    <property type="term" value="C:membrane"/>
    <property type="evidence" value="ECO:0007669"/>
    <property type="project" value="InterPro"/>
</dbReference>
<dbReference type="SUPFAM" id="SSF58104">
    <property type="entry name" value="Methyl-accepting chemotaxis protein (MCP) signaling domain"/>
    <property type="match status" value="1"/>
</dbReference>
<dbReference type="SMART" id="SM00283">
    <property type="entry name" value="MA"/>
    <property type="match status" value="1"/>
</dbReference>
<evidence type="ECO:0000256" key="1">
    <source>
        <dbReference type="ARBA" id="ARBA00023224"/>
    </source>
</evidence>
<dbReference type="HOGENOM" id="CLU_000445_107_32_5"/>
<keyword evidence="5" id="KW-1185">Reference proteome</keyword>
<evidence type="ECO:0000313" key="5">
    <source>
        <dbReference type="Proteomes" id="UP000005952"/>
    </source>
</evidence>
<dbReference type="PANTHER" id="PTHR32089:SF112">
    <property type="entry name" value="LYSOZYME-LIKE PROTEIN-RELATED"/>
    <property type="match status" value="1"/>
</dbReference>
<evidence type="ECO:0000313" key="4">
    <source>
        <dbReference type="EMBL" id="AGK56873.1"/>
    </source>
</evidence>
<dbReference type="STRING" id="670307.HYPDE_25953"/>
<organism evidence="4 5">
    <name type="scientific">Hyphomicrobium denitrificans 1NES1</name>
    <dbReference type="NCBI Taxonomy" id="670307"/>
    <lineage>
        <taxon>Bacteria</taxon>
        <taxon>Pseudomonadati</taxon>
        <taxon>Pseudomonadota</taxon>
        <taxon>Alphaproteobacteria</taxon>
        <taxon>Hyphomicrobiales</taxon>
        <taxon>Hyphomicrobiaceae</taxon>
        <taxon>Hyphomicrobium</taxon>
    </lineage>
</organism>
<name>N0B1P5_9HYPH</name>
<dbReference type="eggNOG" id="COG0840">
    <property type="taxonomic scope" value="Bacteria"/>
</dbReference>
<dbReference type="GO" id="GO:0007165">
    <property type="term" value="P:signal transduction"/>
    <property type="evidence" value="ECO:0007669"/>
    <property type="project" value="UniProtKB-KW"/>
</dbReference>
<dbReference type="PANTHER" id="PTHR32089">
    <property type="entry name" value="METHYL-ACCEPTING CHEMOTAXIS PROTEIN MCPB"/>
    <property type="match status" value="1"/>
</dbReference>
<keyword evidence="1 2" id="KW-0807">Transducer</keyword>
<protein>
    <submittedName>
        <fullName evidence="4">Methyl-accepting chemotaxis sensory transducer</fullName>
    </submittedName>
</protein>